<evidence type="ECO:0000313" key="4">
    <source>
        <dbReference type="Proteomes" id="UP000199708"/>
    </source>
</evidence>
<dbReference type="EMBL" id="FNCK01000006">
    <property type="protein sequence ID" value="SDG34962.1"/>
    <property type="molecule type" value="Genomic_DNA"/>
</dbReference>
<proteinExistence type="predicted"/>
<evidence type="ECO:0000313" key="3">
    <source>
        <dbReference type="EMBL" id="SDG34962.1"/>
    </source>
</evidence>
<keyword evidence="2" id="KW-0812">Transmembrane</keyword>
<keyword evidence="2" id="KW-1133">Transmembrane helix</keyword>
<dbReference type="Proteomes" id="UP000199708">
    <property type="component" value="Unassembled WGS sequence"/>
</dbReference>
<dbReference type="OrthoDB" id="2139922at2"/>
<keyword evidence="2" id="KW-0472">Membrane</keyword>
<feature type="coiled-coil region" evidence="1">
    <location>
        <begin position="57"/>
        <end position="84"/>
    </location>
</feature>
<reference evidence="3 4" key="1">
    <citation type="submission" date="2016-10" db="EMBL/GenBank/DDBJ databases">
        <authorList>
            <person name="de Groot N.N."/>
        </authorList>
    </citation>
    <scope>NUCLEOTIDE SEQUENCE [LARGE SCALE GENOMIC DNA]</scope>
    <source>
        <strain evidence="3 4">ATCC BAA-466</strain>
    </source>
</reference>
<accession>A0A1G7TIM0</accession>
<evidence type="ECO:0000256" key="1">
    <source>
        <dbReference type="SAM" id="Coils"/>
    </source>
</evidence>
<dbReference type="AlphaFoldDB" id="A0A1G7TIM0"/>
<protein>
    <submittedName>
        <fullName evidence="3">Uncharacterized protein</fullName>
    </submittedName>
</protein>
<keyword evidence="4" id="KW-1185">Reference proteome</keyword>
<feature type="transmembrane region" description="Helical" evidence="2">
    <location>
        <begin position="30"/>
        <end position="49"/>
    </location>
</feature>
<keyword evidence="1" id="KW-0175">Coiled coil</keyword>
<name>A0A1G7TIM0_9LACT</name>
<organism evidence="3 4">
    <name type="scientific">Facklamia miroungae</name>
    <dbReference type="NCBI Taxonomy" id="120956"/>
    <lineage>
        <taxon>Bacteria</taxon>
        <taxon>Bacillati</taxon>
        <taxon>Bacillota</taxon>
        <taxon>Bacilli</taxon>
        <taxon>Lactobacillales</taxon>
        <taxon>Aerococcaceae</taxon>
        <taxon>Facklamia</taxon>
    </lineage>
</organism>
<dbReference type="RefSeq" id="WP_090290039.1">
    <property type="nucleotide sequence ID" value="NZ_FNCK01000006.1"/>
</dbReference>
<dbReference type="STRING" id="120956.SAMN05421791_10627"/>
<sequence>MATPSNFNSNFEEEINKHIEEIDRRVDRTGWPLLIIGVIIFFLLVYLSVKAFSIPTTKEYEGSQAAMNRKVEDLEKRITSLEALIEGSQE</sequence>
<evidence type="ECO:0000256" key="2">
    <source>
        <dbReference type="SAM" id="Phobius"/>
    </source>
</evidence>
<gene>
    <name evidence="3" type="ORF">SAMN05421791_10627</name>
</gene>